<evidence type="ECO:0000256" key="5">
    <source>
        <dbReference type="ARBA" id="ARBA00022801"/>
    </source>
</evidence>
<keyword evidence="5 10" id="KW-0378">Hydrolase</keyword>
<dbReference type="InterPro" id="IPR002637">
    <property type="entry name" value="RdgB/HAM1"/>
</dbReference>
<dbReference type="OrthoDB" id="9807456at2"/>
<protein>
    <recommendedName>
        <fullName evidence="10">dITP/XTP pyrophosphatase</fullName>
        <ecNumber evidence="10">3.6.1.66</ecNumber>
    </recommendedName>
    <alternativeName>
        <fullName evidence="10">Non-canonical purine NTP pyrophosphatase</fullName>
    </alternativeName>
    <alternativeName>
        <fullName evidence="10">Non-standard purine NTP pyrophosphatase</fullName>
    </alternativeName>
    <alternativeName>
        <fullName evidence="10">Nucleoside-triphosphate diphosphatase</fullName>
    </alternativeName>
    <alternativeName>
        <fullName evidence="10">Nucleoside-triphosphate pyrophosphatase</fullName>
        <shortName evidence="10">NTPase</shortName>
    </alternativeName>
</protein>
<dbReference type="Gene3D" id="3.90.950.10">
    <property type="match status" value="1"/>
</dbReference>
<evidence type="ECO:0000256" key="2">
    <source>
        <dbReference type="ARBA" id="ARBA00011738"/>
    </source>
</evidence>
<dbReference type="PANTHER" id="PTHR11067:SF9">
    <property type="entry name" value="INOSINE TRIPHOSPHATE PYROPHOSPHATASE"/>
    <property type="match status" value="1"/>
</dbReference>
<keyword evidence="7 10" id="KW-0546">Nucleotide metabolism</keyword>
<evidence type="ECO:0000256" key="10">
    <source>
        <dbReference type="HAMAP-Rule" id="MF_01405"/>
    </source>
</evidence>
<reference evidence="12 13" key="1">
    <citation type="submission" date="2016-11" db="EMBL/GenBank/DDBJ databases">
        <authorList>
            <person name="Jaros S."/>
            <person name="Januszkiewicz K."/>
            <person name="Wedrychowicz H."/>
        </authorList>
    </citation>
    <scope>NUCLEOTIDE SEQUENCE [LARGE SCALE GENOMIC DNA]</scope>
    <source>
        <strain evidence="12 13">DSM 10502</strain>
    </source>
</reference>
<dbReference type="GO" id="GO:0036222">
    <property type="term" value="F:XTP diphosphatase activity"/>
    <property type="evidence" value="ECO:0007669"/>
    <property type="project" value="UniProtKB-UniRule"/>
</dbReference>
<dbReference type="GO" id="GO:0046872">
    <property type="term" value="F:metal ion binding"/>
    <property type="evidence" value="ECO:0007669"/>
    <property type="project" value="UniProtKB-KW"/>
</dbReference>
<dbReference type="GO" id="GO:0009146">
    <property type="term" value="P:purine nucleoside triphosphate catabolic process"/>
    <property type="evidence" value="ECO:0007669"/>
    <property type="project" value="UniProtKB-UniRule"/>
</dbReference>
<dbReference type="EMBL" id="FQUG01000002">
    <property type="protein sequence ID" value="SHE44771.1"/>
    <property type="molecule type" value="Genomic_DNA"/>
</dbReference>
<evidence type="ECO:0000313" key="13">
    <source>
        <dbReference type="Proteomes" id="UP000184404"/>
    </source>
</evidence>
<evidence type="ECO:0000256" key="9">
    <source>
        <dbReference type="ARBA" id="ARBA00052017"/>
    </source>
</evidence>
<dbReference type="NCBIfam" id="NF011397">
    <property type="entry name" value="PRK14822.1"/>
    <property type="match status" value="1"/>
</dbReference>
<keyword evidence="4 10" id="KW-0547">Nucleotide-binding</keyword>
<comment type="catalytic activity">
    <reaction evidence="9 10">
        <text>XTP + H2O = XMP + diphosphate + H(+)</text>
        <dbReference type="Rhea" id="RHEA:28610"/>
        <dbReference type="ChEBI" id="CHEBI:15377"/>
        <dbReference type="ChEBI" id="CHEBI:15378"/>
        <dbReference type="ChEBI" id="CHEBI:33019"/>
        <dbReference type="ChEBI" id="CHEBI:57464"/>
        <dbReference type="ChEBI" id="CHEBI:61314"/>
        <dbReference type="EC" id="3.6.1.66"/>
    </reaction>
</comment>
<keyword evidence="6 10" id="KW-0460">Magnesium</keyword>
<organism evidence="12 13">
    <name type="scientific">Schwartzia succinivorans DSM 10502</name>
    <dbReference type="NCBI Taxonomy" id="1123243"/>
    <lineage>
        <taxon>Bacteria</taxon>
        <taxon>Bacillati</taxon>
        <taxon>Bacillota</taxon>
        <taxon>Negativicutes</taxon>
        <taxon>Selenomonadales</taxon>
        <taxon>Selenomonadaceae</taxon>
        <taxon>Schwartzia</taxon>
    </lineage>
</organism>
<comment type="caution">
    <text evidence="10">Lacks conserved residue(s) required for the propagation of feature annotation.</text>
</comment>
<keyword evidence="3 10" id="KW-0479">Metal-binding</keyword>
<evidence type="ECO:0000256" key="8">
    <source>
        <dbReference type="ARBA" id="ARBA00051875"/>
    </source>
</evidence>
<dbReference type="FunFam" id="3.90.950.10:FF:000001">
    <property type="entry name" value="dITP/XTP pyrophosphatase"/>
    <property type="match status" value="1"/>
</dbReference>
<dbReference type="InterPro" id="IPR020922">
    <property type="entry name" value="dITP/XTP_pyrophosphatase"/>
</dbReference>
<dbReference type="PANTHER" id="PTHR11067">
    <property type="entry name" value="INOSINE TRIPHOSPHATE PYROPHOSPHATASE/HAM1 PROTEIN"/>
    <property type="match status" value="1"/>
</dbReference>
<feature type="binding site" evidence="10">
    <location>
        <begin position="180"/>
        <end position="181"/>
    </location>
    <ligand>
        <name>substrate</name>
    </ligand>
</feature>
<keyword evidence="13" id="KW-1185">Reference proteome</keyword>
<comment type="cofactor">
    <cofactor evidence="10">
        <name>Mg(2+)</name>
        <dbReference type="ChEBI" id="CHEBI:18420"/>
    </cofactor>
    <text evidence="10">Binds 1 Mg(2+) ion per subunit.</text>
</comment>
<gene>
    <name evidence="12" type="ORF">SAMN02745190_00506</name>
</gene>
<dbReference type="InterPro" id="IPR029001">
    <property type="entry name" value="ITPase-like_fam"/>
</dbReference>
<dbReference type="STRING" id="1123243.SAMN02745190_00506"/>
<evidence type="ECO:0000256" key="1">
    <source>
        <dbReference type="ARBA" id="ARBA00008023"/>
    </source>
</evidence>
<sequence>MKKIVVATKNKGKIREMMSAFEGLDVELIPLSAFGELPDAVEDAETFEENALIKARFYMEKTGEACLADDSGLEVDALGGAPGVYSARFSGYHADDASNNEKLLSELRRVGKKESPAAYRCVLAFVDTDGKECTADGVCSGTIKPVPRGEGGFGYDPYFYVEENKTMAELTLDEKDKISHRGEALRGMAEILKNCLG</sequence>
<feature type="binding site" evidence="10">
    <location>
        <position position="71"/>
    </location>
    <ligand>
        <name>substrate</name>
    </ligand>
</feature>
<feature type="active site" description="Proton acceptor" evidence="10">
    <location>
        <position position="70"/>
    </location>
</feature>
<dbReference type="CDD" id="cd00515">
    <property type="entry name" value="HAM1"/>
    <property type="match status" value="1"/>
</dbReference>
<accession>A0A1M4TJX0</accession>
<feature type="binding site" evidence="10">
    <location>
        <begin position="8"/>
        <end position="13"/>
    </location>
    <ligand>
        <name>substrate</name>
    </ligand>
</feature>
<comment type="catalytic activity">
    <reaction evidence="8 10">
        <text>dITP + H2O = dIMP + diphosphate + H(+)</text>
        <dbReference type="Rhea" id="RHEA:28342"/>
        <dbReference type="ChEBI" id="CHEBI:15377"/>
        <dbReference type="ChEBI" id="CHEBI:15378"/>
        <dbReference type="ChEBI" id="CHEBI:33019"/>
        <dbReference type="ChEBI" id="CHEBI:61194"/>
        <dbReference type="ChEBI" id="CHEBI:61382"/>
        <dbReference type="EC" id="3.6.1.66"/>
    </reaction>
</comment>
<dbReference type="Proteomes" id="UP000184404">
    <property type="component" value="Unassembled WGS sequence"/>
</dbReference>
<dbReference type="AlphaFoldDB" id="A0A1M4TJX0"/>
<feature type="binding site" evidence="10">
    <location>
        <position position="70"/>
    </location>
    <ligand>
        <name>Mg(2+)</name>
        <dbReference type="ChEBI" id="CHEBI:18420"/>
    </ligand>
</feature>
<dbReference type="GO" id="GO:0017111">
    <property type="term" value="F:ribonucleoside triphosphate phosphatase activity"/>
    <property type="evidence" value="ECO:0007669"/>
    <property type="project" value="InterPro"/>
</dbReference>
<dbReference type="GO" id="GO:0035870">
    <property type="term" value="F:dITP diphosphatase activity"/>
    <property type="evidence" value="ECO:0007669"/>
    <property type="project" value="UniProtKB-UniRule"/>
</dbReference>
<dbReference type="GO" id="GO:0009117">
    <property type="term" value="P:nucleotide metabolic process"/>
    <property type="evidence" value="ECO:0007669"/>
    <property type="project" value="UniProtKB-KW"/>
</dbReference>
<proteinExistence type="inferred from homology"/>
<dbReference type="NCBIfam" id="TIGR00042">
    <property type="entry name" value="RdgB/HAM1 family non-canonical purine NTP pyrophosphatase"/>
    <property type="match status" value="1"/>
</dbReference>
<evidence type="ECO:0000313" key="12">
    <source>
        <dbReference type="EMBL" id="SHE44771.1"/>
    </source>
</evidence>
<dbReference type="RefSeq" id="WP_072934591.1">
    <property type="nucleotide sequence ID" value="NZ_FQUG01000002.1"/>
</dbReference>
<comment type="function">
    <text evidence="10">Pyrophosphatase that catalyzes the hydrolysis of nucleoside triphosphates to their monophosphate derivatives, with a high preference for the non-canonical purine nucleotides XTP (xanthosine triphosphate), dITP (deoxyinosine triphosphate) and ITP. Seems to function as a house-cleaning enzyme that removes non-canonical purine nucleotides from the nucleotide pool, thus preventing their incorporation into DNA/RNA and avoiding chromosomal lesions.</text>
</comment>
<dbReference type="HAMAP" id="MF_01405">
    <property type="entry name" value="Non_canon_purine_NTPase"/>
    <property type="match status" value="1"/>
</dbReference>
<evidence type="ECO:0000256" key="3">
    <source>
        <dbReference type="ARBA" id="ARBA00022723"/>
    </source>
</evidence>
<dbReference type="SUPFAM" id="SSF52972">
    <property type="entry name" value="ITPase-like"/>
    <property type="match status" value="1"/>
</dbReference>
<comment type="similarity">
    <text evidence="1 10 11">Belongs to the HAM1 NTPase family.</text>
</comment>
<evidence type="ECO:0000256" key="11">
    <source>
        <dbReference type="RuleBase" id="RU003781"/>
    </source>
</evidence>
<comment type="subunit">
    <text evidence="2 10">Homodimer.</text>
</comment>
<feature type="binding site" evidence="10">
    <location>
        <begin position="153"/>
        <end position="156"/>
    </location>
    <ligand>
        <name>substrate</name>
    </ligand>
</feature>
<dbReference type="GO" id="GO:0005829">
    <property type="term" value="C:cytosol"/>
    <property type="evidence" value="ECO:0007669"/>
    <property type="project" value="TreeGrafter"/>
</dbReference>
<dbReference type="EC" id="3.6.1.66" evidence="10"/>
<evidence type="ECO:0000256" key="4">
    <source>
        <dbReference type="ARBA" id="ARBA00022741"/>
    </source>
</evidence>
<name>A0A1M4TJX0_9FIRM</name>
<feature type="binding site" evidence="10">
    <location>
        <position position="175"/>
    </location>
    <ligand>
        <name>substrate</name>
    </ligand>
</feature>
<evidence type="ECO:0000256" key="6">
    <source>
        <dbReference type="ARBA" id="ARBA00022842"/>
    </source>
</evidence>
<dbReference type="Pfam" id="PF01725">
    <property type="entry name" value="Ham1p_like"/>
    <property type="match status" value="1"/>
</dbReference>
<evidence type="ECO:0000256" key="7">
    <source>
        <dbReference type="ARBA" id="ARBA00023080"/>
    </source>
</evidence>
<comment type="catalytic activity">
    <reaction evidence="10">
        <text>ITP + H2O = IMP + diphosphate + H(+)</text>
        <dbReference type="Rhea" id="RHEA:29399"/>
        <dbReference type="ChEBI" id="CHEBI:15377"/>
        <dbReference type="ChEBI" id="CHEBI:15378"/>
        <dbReference type="ChEBI" id="CHEBI:33019"/>
        <dbReference type="ChEBI" id="CHEBI:58053"/>
        <dbReference type="ChEBI" id="CHEBI:61402"/>
        <dbReference type="EC" id="3.6.1.66"/>
    </reaction>
</comment>
<dbReference type="GO" id="GO:0000166">
    <property type="term" value="F:nucleotide binding"/>
    <property type="evidence" value="ECO:0007669"/>
    <property type="project" value="UniProtKB-KW"/>
</dbReference>
<dbReference type="GO" id="GO:0036220">
    <property type="term" value="F:ITP diphosphatase activity"/>
    <property type="evidence" value="ECO:0007669"/>
    <property type="project" value="UniProtKB-UniRule"/>
</dbReference>